<evidence type="ECO:0000259" key="4">
    <source>
        <dbReference type="SMART" id="SM00906"/>
    </source>
</evidence>
<feature type="region of interest" description="Disordered" evidence="3">
    <location>
        <begin position="612"/>
        <end position="665"/>
    </location>
</feature>
<reference evidence="5" key="1">
    <citation type="submission" date="2021-10" db="EMBL/GenBank/DDBJ databases">
        <title>De novo Genome Assembly of Clathrus columnatus (Basidiomycota, Fungi) Using Illumina and Nanopore Sequence Data.</title>
        <authorList>
            <person name="Ogiso-Tanaka E."/>
            <person name="Itagaki H."/>
            <person name="Hosoya T."/>
            <person name="Hosaka K."/>
        </authorList>
    </citation>
    <scope>NUCLEOTIDE SEQUENCE</scope>
    <source>
        <strain evidence="5">MO-923</strain>
    </source>
</reference>
<dbReference type="GO" id="GO:0008270">
    <property type="term" value="F:zinc ion binding"/>
    <property type="evidence" value="ECO:0007669"/>
    <property type="project" value="InterPro"/>
</dbReference>
<dbReference type="Proteomes" id="UP001050691">
    <property type="component" value="Unassembled WGS sequence"/>
</dbReference>
<feature type="region of interest" description="Disordered" evidence="3">
    <location>
        <begin position="53"/>
        <end position="74"/>
    </location>
</feature>
<evidence type="ECO:0000256" key="1">
    <source>
        <dbReference type="ARBA" id="ARBA00004123"/>
    </source>
</evidence>
<sequence length="762" mass="83955">MSACAAICPDGVMPTSRKNNSRKSPSTASEQNETSVLRDRIRELEDALAALQATQGTSDPSLVANPSSPPIQEEISETSDPLFLSEDLLESLGGVDELTENLGTLSMTGYGKSRFFGSGGGALVGLNTLNFHRITKEERKGPVSTLESYLQDLPAEIIYLGSAFLPRQTLNSLTIGDWMVANLPPLEEASSLCETFFENGAYLVFALGELFDIERPARPTGGNRFYYLARAALALEPLYDQPTLTAVQALVVAYTISAINVRLCFALGLHRDWEKFNQNVRGHPESEHVIHTPKPVEQEIRRVIFSAVTHFESWQCMQYGRPSQLTISQFDFAPPGIYPERDSYMETQHMKSMTLFCLSTLGLKVFLVGLDQTWTYNFCRDCIIPVLNVIAAVKPPNYSEIIKLEKKLRDYPPSEASRISGYDQLDAPASEKLSRGFRIMRFSVLSQLEVLLLCLHRQYFSYAMTDYSRDPLGCPFARSVFVSFVASCEIVSNITCLFQQEPKLSIRDTATYSVPGIPSNESDFCKVFGAIVIRCPDCTLASTALDQLDKACGLLYNAREGFKAGTILPHVLALRDKAHAAYDSYYSSNGTTQHAVIDISKELSVLGGRSQVSPYASSSARSPASTTGDTQRSSSVEKTESILSSGSVPSIPPTTQFAPPPVVQTSGFDALQPMMDLSQWNNNPSDTYDTLPQTNMSPLSEGVYMGGGDSQDWTNQLFTLFSSNENNSLAGFHTNMTYPDPPINPAAQHTSWETFINHVLQF</sequence>
<name>A0AAV5ACK2_9AGAM</name>
<feature type="compositionally biased region" description="Low complexity" evidence="3">
    <location>
        <begin position="612"/>
        <end position="625"/>
    </location>
</feature>
<dbReference type="EMBL" id="BPWL01000006">
    <property type="protein sequence ID" value="GJJ11193.1"/>
    <property type="molecule type" value="Genomic_DNA"/>
</dbReference>
<comment type="caution">
    <text evidence="5">The sequence shown here is derived from an EMBL/GenBank/DDBJ whole genome shotgun (WGS) entry which is preliminary data.</text>
</comment>
<evidence type="ECO:0000256" key="3">
    <source>
        <dbReference type="SAM" id="MobiDB-lite"/>
    </source>
</evidence>
<feature type="region of interest" description="Disordered" evidence="3">
    <location>
        <begin position="1"/>
        <end position="36"/>
    </location>
</feature>
<dbReference type="GO" id="GO:0005634">
    <property type="term" value="C:nucleus"/>
    <property type="evidence" value="ECO:0007669"/>
    <property type="project" value="UniProtKB-SubCell"/>
</dbReference>
<feature type="compositionally biased region" description="Polar residues" evidence="3">
    <location>
        <begin position="641"/>
        <end position="665"/>
    </location>
</feature>
<dbReference type="GO" id="GO:0003677">
    <property type="term" value="F:DNA binding"/>
    <property type="evidence" value="ECO:0007669"/>
    <property type="project" value="InterPro"/>
</dbReference>
<evidence type="ECO:0000313" key="5">
    <source>
        <dbReference type="EMBL" id="GJJ11193.1"/>
    </source>
</evidence>
<dbReference type="CDD" id="cd12148">
    <property type="entry name" value="fungal_TF_MHR"/>
    <property type="match status" value="1"/>
</dbReference>
<dbReference type="InterPro" id="IPR007219">
    <property type="entry name" value="XnlR_reg_dom"/>
</dbReference>
<evidence type="ECO:0000256" key="2">
    <source>
        <dbReference type="ARBA" id="ARBA00023242"/>
    </source>
</evidence>
<dbReference type="AlphaFoldDB" id="A0AAV5ACK2"/>
<feature type="compositionally biased region" description="Polar residues" evidence="3">
    <location>
        <begin position="53"/>
        <end position="66"/>
    </location>
</feature>
<organism evidence="5 6">
    <name type="scientific">Clathrus columnatus</name>
    <dbReference type="NCBI Taxonomy" id="1419009"/>
    <lineage>
        <taxon>Eukaryota</taxon>
        <taxon>Fungi</taxon>
        <taxon>Dikarya</taxon>
        <taxon>Basidiomycota</taxon>
        <taxon>Agaricomycotina</taxon>
        <taxon>Agaricomycetes</taxon>
        <taxon>Phallomycetidae</taxon>
        <taxon>Phallales</taxon>
        <taxon>Clathraceae</taxon>
        <taxon>Clathrus</taxon>
    </lineage>
</organism>
<dbReference type="InterPro" id="IPR050613">
    <property type="entry name" value="Sec_Metabolite_Reg"/>
</dbReference>
<feature type="compositionally biased region" description="Polar residues" evidence="3">
    <location>
        <begin position="16"/>
        <end position="35"/>
    </location>
</feature>
<dbReference type="SMART" id="SM00906">
    <property type="entry name" value="Fungal_trans"/>
    <property type="match status" value="1"/>
</dbReference>
<dbReference type="PANTHER" id="PTHR31001">
    <property type="entry name" value="UNCHARACTERIZED TRANSCRIPTIONAL REGULATORY PROTEIN"/>
    <property type="match status" value="1"/>
</dbReference>
<dbReference type="GO" id="GO:0006351">
    <property type="term" value="P:DNA-templated transcription"/>
    <property type="evidence" value="ECO:0007669"/>
    <property type="project" value="InterPro"/>
</dbReference>
<feature type="domain" description="Xylanolytic transcriptional activator regulatory" evidence="4">
    <location>
        <begin position="253"/>
        <end position="341"/>
    </location>
</feature>
<dbReference type="PANTHER" id="PTHR31001:SF88">
    <property type="entry name" value="TRANSCRIPTION FACTOR PDR3"/>
    <property type="match status" value="1"/>
</dbReference>
<evidence type="ECO:0000313" key="6">
    <source>
        <dbReference type="Proteomes" id="UP001050691"/>
    </source>
</evidence>
<keyword evidence="6" id="KW-1185">Reference proteome</keyword>
<proteinExistence type="predicted"/>
<gene>
    <name evidence="5" type="ORF">Clacol_005425</name>
</gene>
<protein>
    <recommendedName>
        <fullName evidence="4">Xylanolytic transcriptional activator regulatory domain-containing protein</fullName>
    </recommendedName>
</protein>
<accession>A0AAV5ACK2</accession>
<comment type="subcellular location">
    <subcellularLocation>
        <location evidence="1">Nucleus</location>
    </subcellularLocation>
</comment>
<keyword evidence="2" id="KW-0539">Nucleus</keyword>